<accession>A0AAW0CCI3</accession>
<evidence type="ECO:0000313" key="1">
    <source>
        <dbReference type="EMBL" id="KAK7036334.1"/>
    </source>
</evidence>
<dbReference type="AlphaFoldDB" id="A0AAW0CCI3"/>
<comment type="caution">
    <text evidence="1">The sequence shown here is derived from an EMBL/GenBank/DDBJ whole genome shotgun (WGS) entry which is preliminary data.</text>
</comment>
<evidence type="ECO:0000313" key="2">
    <source>
        <dbReference type="Proteomes" id="UP001362999"/>
    </source>
</evidence>
<gene>
    <name evidence="1" type="ORF">R3P38DRAFT_2771810</name>
</gene>
<proteinExistence type="predicted"/>
<protein>
    <submittedName>
        <fullName evidence="1">Uncharacterized protein</fullName>
    </submittedName>
</protein>
<dbReference type="EMBL" id="JAWWNJ010000019">
    <property type="protein sequence ID" value="KAK7036334.1"/>
    <property type="molecule type" value="Genomic_DNA"/>
</dbReference>
<keyword evidence="2" id="KW-1185">Reference proteome</keyword>
<organism evidence="1 2">
    <name type="scientific">Favolaschia claudopus</name>
    <dbReference type="NCBI Taxonomy" id="2862362"/>
    <lineage>
        <taxon>Eukaryota</taxon>
        <taxon>Fungi</taxon>
        <taxon>Dikarya</taxon>
        <taxon>Basidiomycota</taxon>
        <taxon>Agaricomycotina</taxon>
        <taxon>Agaricomycetes</taxon>
        <taxon>Agaricomycetidae</taxon>
        <taxon>Agaricales</taxon>
        <taxon>Marasmiineae</taxon>
        <taxon>Mycenaceae</taxon>
        <taxon>Favolaschia</taxon>
    </lineage>
</organism>
<name>A0AAW0CCI3_9AGAR</name>
<reference evidence="1 2" key="1">
    <citation type="journal article" date="2024" name="J Genomics">
        <title>Draft genome sequencing and assembly of Favolaschia claudopus CIRM-BRFM 2984 isolated from oak limbs.</title>
        <authorList>
            <person name="Navarro D."/>
            <person name="Drula E."/>
            <person name="Chaduli D."/>
            <person name="Cazenave R."/>
            <person name="Ahrendt S."/>
            <person name="Wang J."/>
            <person name="Lipzen A."/>
            <person name="Daum C."/>
            <person name="Barry K."/>
            <person name="Grigoriev I.V."/>
            <person name="Favel A."/>
            <person name="Rosso M.N."/>
            <person name="Martin F."/>
        </authorList>
    </citation>
    <scope>NUCLEOTIDE SEQUENCE [LARGE SCALE GENOMIC DNA]</scope>
    <source>
        <strain evidence="1 2">CIRM-BRFM 2984</strain>
    </source>
</reference>
<dbReference type="Proteomes" id="UP001362999">
    <property type="component" value="Unassembled WGS sequence"/>
</dbReference>
<sequence>MSSSATSSSFPPLPTQCAALLGVQPINALFQGCIVENSTDASILQTCCNTVGSTATFEHNTCGCPFNAVFPPAKNQAFSDCAKNQFGQRSTCIFNSSVGVRPGWKLAAVYMLVVLGVSVVGV</sequence>